<proteinExistence type="predicted"/>
<evidence type="ECO:0000256" key="1">
    <source>
        <dbReference type="SAM" id="MobiDB-lite"/>
    </source>
</evidence>
<name>A0ABT3G5P4_9BACT</name>
<protein>
    <recommendedName>
        <fullName evidence="4">PepSY domain-containing protein</fullName>
    </recommendedName>
</protein>
<organism evidence="2 3">
    <name type="scientific">Luteolibacter rhizosphaerae</name>
    <dbReference type="NCBI Taxonomy" id="2989719"/>
    <lineage>
        <taxon>Bacteria</taxon>
        <taxon>Pseudomonadati</taxon>
        <taxon>Verrucomicrobiota</taxon>
        <taxon>Verrucomicrobiia</taxon>
        <taxon>Verrucomicrobiales</taxon>
        <taxon>Verrucomicrobiaceae</taxon>
        <taxon>Luteolibacter</taxon>
    </lineage>
</organism>
<evidence type="ECO:0000313" key="3">
    <source>
        <dbReference type="Proteomes" id="UP001165653"/>
    </source>
</evidence>
<evidence type="ECO:0008006" key="4">
    <source>
        <dbReference type="Google" id="ProtNLM"/>
    </source>
</evidence>
<dbReference type="Proteomes" id="UP001165653">
    <property type="component" value="Unassembled WGS sequence"/>
</dbReference>
<feature type="region of interest" description="Disordered" evidence="1">
    <location>
        <begin position="38"/>
        <end position="72"/>
    </location>
</feature>
<feature type="compositionally biased region" description="Low complexity" evidence="1">
    <location>
        <begin position="50"/>
        <end position="66"/>
    </location>
</feature>
<evidence type="ECO:0000313" key="2">
    <source>
        <dbReference type="EMBL" id="MCW1914889.1"/>
    </source>
</evidence>
<gene>
    <name evidence="2" type="ORF">OJ996_14975</name>
</gene>
<dbReference type="RefSeq" id="WP_264514425.1">
    <property type="nucleotide sequence ID" value="NZ_JAPDDR010000007.1"/>
</dbReference>
<dbReference type="EMBL" id="JAPDDR010000007">
    <property type="protein sequence ID" value="MCW1914889.1"/>
    <property type="molecule type" value="Genomic_DNA"/>
</dbReference>
<comment type="caution">
    <text evidence="2">The sequence shown here is derived from an EMBL/GenBank/DDBJ whole genome shotgun (WGS) entry which is preliminary data.</text>
</comment>
<reference evidence="2" key="1">
    <citation type="submission" date="2022-10" db="EMBL/GenBank/DDBJ databases">
        <title>Luteolibacter sp. GHJ8, whole genome shotgun sequencing project.</title>
        <authorList>
            <person name="Zhao G."/>
            <person name="Shen L."/>
        </authorList>
    </citation>
    <scope>NUCLEOTIDE SEQUENCE</scope>
    <source>
        <strain evidence="2">GHJ8</strain>
    </source>
</reference>
<keyword evidence="3" id="KW-1185">Reference proteome</keyword>
<sequence>MNPKLLIGALVAFGIALAVLVFREHKVAGVEARAAIQPPPPEEKVVTAKPASPAATETPVEPAAPSSDSAPLTTMTREKAIESARAACAGKVAVPESAPVRVSEANGKVTVIFVQELPPGALGGDYHAKVTLDATSGEVIEILGSD</sequence>
<accession>A0ABT3G5P4</accession>